<feature type="compositionally biased region" description="Basic and acidic residues" evidence="3">
    <location>
        <begin position="77"/>
        <end position="87"/>
    </location>
</feature>
<keyword evidence="6" id="KW-1185">Reference proteome</keyword>
<dbReference type="Gene3D" id="3.30.70.330">
    <property type="match status" value="2"/>
</dbReference>
<dbReference type="InParanoid" id="A0A0C2XK05"/>
<dbReference type="FunCoup" id="A0A0C2XK05">
    <property type="interactions" value="453"/>
</dbReference>
<dbReference type="GO" id="GO:0005634">
    <property type="term" value="C:nucleus"/>
    <property type="evidence" value="ECO:0007669"/>
    <property type="project" value="TreeGrafter"/>
</dbReference>
<feature type="domain" description="RRM" evidence="4">
    <location>
        <begin position="3"/>
        <end position="73"/>
    </location>
</feature>
<dbReference type="PANTHER" id="PTHR23003">
    <property type="entry name" value="RNA RECOGNITION MOTIF RRM DOMAIN CONTAINING PROTEIN"/>
    <property type="match status" value="1"/>
</dbReference>
<sequence>MSRRLYLGRLPPDTRSDDVMKFFEGYGRIVDCRVMTGFGFVEFENAKDAEDTVHNFNGKTFMGANIVVEFAKESRPRRDAYEGERSHGYSSNAPRSRRPPGIRLIVSGISRDTSWQDLKDFGRDAGSVSFADIDRDHPGQGILEYLSREDADRAVKDLDNKDLRGRPVRVAYDDSRNGADNYRRDDRREDRYRDDRPRNYRRDRSRSPPRRTDYEDRRPRSPPPRREEDKRPAGYDDYRRGGYDDRKMPDYYDRRRDDYERRRDDKRRDDKEDRYEDRSARHANGEGSWTR</sequence>
<keyword evidence="1 2" id="KW-0694">RNA-binding</keyword>
<dbReference type="PROSITE" id="PS50102">
    <property type="entry name" value="RRM"/>
    <property type="match status" value="2"/>
</dbReference>
<dbReference type="SUPFAM" id="SSF54928">
    <property type="entry name" value="RNA-binding domain, RBD"/>
    <property type="match status" value="1"/>
</dbReference>
<dbReference type="SMART" id="SM00360">
    <property type="entry name" value="RRM"/>
    <property type="match status" value="2"/>
</dbReference>
<dbReference type="GO" id="GO:0003729">
    <property type="term" value="F:mRNA binding"/>
    <property type="evidence" value="ECO:0007669"/>
    <property type="project" value="TreeGrafter"/>
</dbReference>
<dbReference type="PANTHER" id="PTHR23003:SF51">
    <property type="entry name" value="SERINE-ARGININE PROTEIN 55"/>
    <property type="match status" value="1"/>
</dbReference>
<dbReference type="HOGENOM" id="CLU_012062_34_2_1"/>
<evidence type="ECO:0000313" key="5">
    <source>
        <dbReference type="EMBL" id="KIL69841.1"/>
    </source>
</evidence>
<name>A0A0C2XK05_AMAMK</name>
<dbReference type="InterPro" id="IPR012677">
    <property type="entry name" value="Nucleotide-bd_a/b_plait_sf"/>
</dbReference>
<evidence type="ECO:0000259" key="4">
    <source>
        <dbReference type="PROSITE" id="PS50102"/>
    </source>
</evidence>
<proteinExistence type="predicted"/>
<feature type="compositionally biased region" description="Basic and acidic residues" evidence="3">
    <location>
        <begin position="166"/>
        <end position="284"/>
    </location>
</feature>
<dbReference type="EMBL" id="KN818225">
    <property type="protein sequence ID" value="KIL69841.1"/>
    <property type="molecule type" value="Genomic_DNA"/>
</dbReference>
<dbReference type="STRING" id="946122.A0A0C2XK05"/>
<dbReference type="OrthoDB" id="1099063at2759"/>
<feature type="region of interest" description="Disordered" evidence="3">
    <location>
        <begin position="166"/>
        <end position="291"/>
    </location>
</feature>
<protein>
    <recommendedName>
        <fullName evidence="4">RRM domain-containing protein</fullName>
    </recommendedName>
</protein>
<evidence type="ECO:0000256" key="3">
    <source>
        <dbReference type="SAM" id="MobiDB-lite"/>
    </source>
</evidence>
<evidence type="ECO:0000313" key="6">
    <source>
        <dbReference type="Proteomes" id="UP000054549"/>
    </source>
</evidence>
<dbReference type="Proteomes" id="UP000054549">
    <property type="component" value="Unassembled WGS sequence"/>
</dbReference>
<dbReference type="AlphaFoldDB" id="A0A0C2XK05"/>
<gene>
    <name evidence="5" type="ORF">M378DRAFT_68845</name>
</gene>
<dbReference type="Pfam" id="PF00076">
    <property type="entry name" value="RRM_1"/>
    <property type="match status" value="2"/>
</dbReference>
<dbReference type="GO" id="GO:0005737">
    <property type="term" value="C:cytoplasm"/>
    <property type="evidence" value="ECO:0007669"/>
    <property type="project" value="TreeGrafter"/>
</dbReference>
<dbReference type="InterPro" id="IPR035979">
    <property type="entry name" value="RBD_domain_sf"/>
</dbReference>
<feature type="region of interest" description="Disordered" evidence="3">
    <location>
        <begin position="77"/>
        <end position="101"/>
    </location>
</feature>
<dbReference type="CDD" id="cd12339">
    <property type="entry name" value="RRM2_SRSF1_4_like"/>
    <property type="match status" value="1"/>
</dbReference>
<feature type="domain" description="RRM" evidence="4">
    <location>
        <begin position="102"/>
        <end position="175"/>
    </location>
</feature>
<accession>A0A0C2XK05</accession>
<organism evidence="5 6">
    <name type="scientific">Amanita muscaria (strain Koide BX008)</name>
    <dbReference type="NCBI Taxonomy" id="946122"/>
    <lineage>
        <taxon>Eukaryota</taxon>
        <taxon>Fungi</taxon>
        <taxon>Dikarya</taxon>
        <taxon>Basidiomycota</taxon>
        <taxon>Agaricomycotina</taxon>
        <taxon>Agaricomycetes</taxon>
        <taxon>Agaricomycetidae</taxon>
        <taxon>Agaricales</taxon>
        <taxon>Pluteineae</taxon>
        <taxon>Amanitaceae</taxon>
        <taxon>Amanita</taxon>
    </lineage>
</organism>
<evidence type="ECO:0000256" key="2">
    <source>
        <dbReference type="PROSITE-ProRule" id="PRU00176"/>
    </source>
</evidence>
<evidence type="ECO:0000256" key="1">
    <source>
        <dbReference type="ARBA" id="ARBA00022884"/>
    </source>
</evidence>
<dbReference type="InterPro" id="IPR050374">
    <property type="entry name" value="RRT5_SRSF_SR"/>
</dbReference>
<reference evidence="5 6" key="1">
    <citation type="submission" date="2014-04" db="EMBL/GenBank/DDBJ databases">
        <title>Evolutionary Origins and Diversification of the Mycorrhizal Mutualists.</title>
        <authorList>
            <consortium name="DOE Joint Genome Institute"/>
            <consortium name="Mycorrhizal Genomics Consortium"/>
            <person name="Kohler A."/>
            <person name="Kuo A."/>
            <person name="Nagy L.G."/>
            <person name="Floudas D."/>
            <person name="Copeland A."/>
            <person name="Barry K.W."/>
            <person name="Cichocki N."/>
            <person name="Veneault-Fourrey C."/>
            <person name="LaButti K."/>
            <person name="Lindquist E.A."/>
            <person name="Lipzen A."/>
            <person name="Lundell T."/>
            <person name="Morin E."/>
            <person name="Murat C."/>
            <person name="Riley R."/>
            <person name="Ohm R."/>
            <person name="Sun H."/>
            <person name="Tunlid A."/>
            <person name="Henrissat B."/>
            <person name="Grigoriev I.V."/>
            <person name="Hibbett D.S."/>
            <person name="Martin F."/>
        </authorList>
    </citation>
    <scope>NUCLEOTIDE SEQUENCE [LARGE SCALE GENOMIC DNA]</scope>
    <source>
        <strain evidence="5 6">Koide BX008</strain>
    </source>
</reference>
<dbReference type="InterPro" id="IPR000504">
    <property type="entry name" value="RRM_dom"/>
</dbReference>